<feature type="domain" description="PurE" evidence="1">
    <location>
        <begin position="89"/>
        <end position="221"/>
    </location>
</feature>
<gene>
    <name evidence="2" type="ORF">ABID43_001155</name>
</gene>
<dbReference type="InterPro" id="IPR000031">
    <property type="entry name" value="PurE_dom"/>
</dbReference>
<dbReference type="RefSeq" id="WP_238280926.1">
    <property type="nucleotide sequence ID" value="NZ_BPQL01000106.1"/>
</dbReference>
<dbReference type="EMBL" id="JBEPMM010000002">
    <property type="protein sequence ID" value="MET3691630.1"/>
    <property type="molecule type" value="Genomic_DNA"/>
</dbReference>
<dbReference type="InterPro" id="IPR039476">
    <property type="entry name" value="P2CMN_synthase_LarB"/>
</dbReference>
<dbReference type="Pfam" id="PF00731">
    <property type="entry name" value="AIRC"/>
    <property type="match status" value="1"/>
</dbReference>
<reference evidence="2 3" key="1">
    <citation type="submission" date="2024-06" db="EMBL/GenBank/DDBJ databases">
        <title>Genomic Encyclopedia of Type Strains, Phase IV (KMG-IV): sequencing the most valuable type-strain genomes for metagenomic binning, comparative biology and taxonomic classification.</title>
        <authorList>
            <person name="Goeker M."/>
        </authorList>
    </citation>
    <scope>NUCLEOTIDE SEQUENCE [LARGE SCALE GENOMIC DNA]</scope>
    <source>
        <strain evidence="2 3">DSM 21331</strain>
    </source>
</reference>
<sequence length="227" mass="23383">MSIADEFVLDFARPERIGLEEAIYAAGKSAEQIDAILDAAAARDASLLLTRLDPDKHAALAAAHRARIDYCAVSRTAMFGSRRTVAGPARIGIVAAGTSDIPVAREAERTLAYQGVASTLFADVGVAGLWRLTRRLDEIRAHPILIVAAGMDAALPSVVGGLVSSALIAVPTSVGYGVAEGGRTALDAILASCAPGITVVNIDNGYGAACAALRWLHAARILAAGEV</sequence>
<evidence type="ECO:0000313" key="3">
    <source>
        <dbReference type="Proteomes" id="UP001549145"/>
    </source>
</evidence>
<accession>A0ABV2L1B8</accession>
<dbReference type="Proteomes" id="UP001549145">
    <property type="component" value="Unassembled WGS sequence"/>
</dbReference>
<proteinExistence type="predicted"/>
<name>A0ABV2L1B8_9HYPH</name>
<dbReference type="PANTHER" id="PTHR43064">
    <property type="entry name" value="PHOSPHORIBOSYLAMINOIMIDAZOLE CARBOXYLASE-RELATED"/>
    <property type="match status" value="1"/>
</dbReference>
<evidence type="ECO:0000259" key="1">
    <source>
        <dbReference type="SMART" id="SM01001"/>
    </source>
</evidence>
<organism evidence="2 3">
    <name type="scientific">Methylobacterium goesingense</name>
    <dbReference type="NCBI Taxonomy" id="243690"/>
    <lineage>
        <taxon>Bacteria</taxon>
        <taxon>Pseudomonadati</taxon>
        <taxon>Pseudomonadota</taxon>
        <taxon>Alphaproteobacteria</taxon>
        <taxon>Hyphomicrobiales</taxon>
        <taxon>Methylobacteriaceae</taxon>
        <taxon>Methylobacterium</taxon>
    </lineage>
</organism>
<dbReference type="NCBIfam" id="NF033503">
    <property type="entry name" value="LarB"/>
    <property type="match status" value="1"/>
</dbReference>
<protein>
    <submittedName>
        <fullName evidence="2">NCAIR mutase (PurE)-related protein</fullName>
    </submittedName>
</protein>
<dbReference type="SUPFAM" id="SSF52255">
    <property type="entry name" value="N5-CAIR mutase (phosphoribosylaminoimidazole carboxylase, PurE)"/>
    <property type="match status" value="1"/>
</dbReference>
<keyword evidence="3" id="KW-1185">Reference proteome</keyword>
<evidence type="ECO:0000313" key="2">
    <source>
        <dbReference type="EMBL" id="MET3691630.1"/>
    </source>
</evidence>
<comment type="caution">
    <text evidence="2">The sequence shown here is derived from an EMBL/GenBank/DDBJ whole genome shotgun (WGS) entry which is preliminary data.</text>
</comment>
<dbReference type="Gene3D" id="3.40.50.1970">
    <property type="match status" value="1"/>
</dbReference>
<dbReference type="SMART" id="SM01001">
    <property type="entry name" value="AIRC"/>
    <property type="match status" value="1"/>
</dbReference>
<dbReference type="PANTHER" id="PTHR43064:SF1">
    <property type="entry name" value="SLL1489 PROTEIN"/>
    <property type="match status" value="1"/>
</dbReference>